<reference evidence="2" key="1">
    <citation type="journal article" date="2005" name="Nature">
        <title>The map-based sequence of the rice genome.</title>
        <authorList>
            <consortium name="International rice genome sequencing project (IRGSP)"/>
            <person name="Matsumoto T."/>
            <person name="Wu J."/>
            <person name="Kanamori H."/>
            <person name="Katayose Y."/>
            <person name="Fujisawa M."/>
            <person name="Namiki N."/>
            <person name="Mizuno H."/>
            <person name="Yamamoto K."/>
            <person name="Antonio B.A."/>
            <person name="Baba T."/>
            <person name="Sakata K."/>
            <person name="Nagamura Y."/>
            <person name="Aoki H."/>
            <person name="Arikawa K."/>
            <person name="Arita K."/>
            <person name="Bito T."/>
            <person name="Chiden Y."/>
            <person name="Fujitsuka N."/>
            <person name="Fukunaka R."/>
            <person name="Hamada M."/>
            <person name="Harada C."/>
            <person name="Hayashi A."/>
            <person name="Hijishita S."/>
            <person name="Honda M."/>
            <person name="Hosokawa S."/>
            <person name="Ichikawa Y."/>
            <person name="Idonuma A."/>
            <person name="Iijima M."/>
            <person name="Ikeda M."/>
            <person name="Ikeno M."/>
            <person name="Ito K."/>
            <person name="Ito S."/>
            <person name="Ito T."/>
            <person name="Ito Y."/>
            <person name="Ito Y."/>
            <person name="Iwabuchi A."/>
            <person name="Kamiya K."/>
            <person name="Karasawa W."/>
            <person name="Kurita K."/>
            <person name="Katagiri S."/>
            <person name="Kikuta A."/>
            <person name="Kobayashi H."/>
            <person name="Kobayashi N."/>
            <person name="Machita K."/>
            <person name="Maehara T."/>
            <person name="Masukawa M."/>
            <person name="Mizubayashi T."/>
            <person name="Mukai Y."/>
            <person name="Nagasaki H."/>
            <person name="Nagata Y."/>
            <person name="Naito S."/>
            <person name="Nakashima M."/>
            <person name="Nakama Y."/>
            <person name="Nakamichi Y."/>
            <person name="Nakamura M."/>
            <person name="Meguro A."/>
            <person name="Negishi M."/>
            <person name="Ohta I."/>
            <person name="Ohta T."/>
            <person name="Okamoto M."/>
            <person name="Ono N."/>
            <person name="Saji S."/>
            <person name="Sakaguchi M."/>
            <person name="Sakai K."/>
            <person name="Shibata M."/>
            <person name="Shimokawa T."/>
            <person name="Song J."/>
            <person name="Takazaki Y."/>
            <person name="Terasawa K."/>
            <person name="Tsugane M."/>
            <person name="Tsuji K."/>
            <person name="Ueda S."/>
            <person name="Waki K."/>
            <person name="Yamagata H."/>
            <person name="Yamamoto M."/>
            <person name="Yamamoto S."/>
            <person name="Yamane H."/>
            <person name="Yoshiki S."/>
            <person name="Yoshihara R."/>
            <person name="Yukawa K."/>
            <person name="Zhong H."/>
            <person name="Yano M."/>
            <person name="Yuan Q."/>
            <person name="Ouyang S."/>
            <person name="Liu J."/>
            <person name="Jones K.M."/>
            <person name="Gansberger K."/>
            <person name="Moffat K."/>
            <person name="Hill J."/>
            <person name="Bera J."/>
            <person name="Fadrosh D."/>
            <person name="Jin S."/>
            <person name="Johri S."/>
            <person name="Kim M."/>
            <person name="Overton L."/>
            <person name="Reardon M."/>
            <person name="Tsitrin T."/>
            <person name="Vuong H."/>
            <person name="Weaver B."/>
            <person name="Ciecko A."/>
            <person name="Tallon L."/>
            <person name="Jackson J."/>
            <person name="Pai G."/>
            <person name="Aken S.V."/>
            <person name="Utterback T."/>
            <person name="Reidmuller S."/>
            <person name="Feldblyum T."/>
            <person name="Hsiao J."/>
            <person name="Zismann V."/>
            <person name="Iobst S."/>
            <person name="de Vazeille A.R."/>
            <person name="Buell C.R."/>
            <person name="Ying K."/>
            <person name="Li Y."/>
            <person name="Lu T."/>
            <person name="Huang Y."/>
            <person name="Zhao Q."/>
            <person name="Feng Q."/>
            <person name="Zhang L."/>
            <person name="Zhu J."/>
            <person name="Weng Q."/>
            <person name="Mu J."/>
            <person name="Lu Y."/>
            <person name="Fan D."/>
            <person name="Liu Y."/>
            <person name="Guan J."/>
            <person name="Zhang Y."/>
            <person name="Yu S."/>
            <person name="Liu X."/>
            <person name="Zhang Y."/>
            <person name="Hong G."/>
            <person name="Han B."/>
            <person name="Choisne N."/>
            <person name="Demange N."/>
            <person name="Orjeda G."/>
            <person name="Samain S."/>
            <person name="Cattolico L."/>
            <person name="Pelletier E."/>
            <person name="Couloux A."/>
            <person name="Segurens B."/>
            <person name="Wincker P."/>
            <person name="D'Hont A."/>
            <person name="Scarpelli C."/>
            <person name="Weissenbach J."/>
            <person name="Salanoubat M."/>
            <person name="Quetier F."/>
            <person name="Yu Y."/>
            <person name="Kim H.R."/>
            <person name="Rambo T."/>
            <person name="Currie J."/>
            <person name="Collura K."/>
            <person name="Luo M."/>
            <person name="Yang T."/>
            <person name="Ammiraju J.S.S."/>
            <person name="Engler F."/>
            <person name="Soderlund C."/>
            <person name="Wing R.A."/>
            <person name="Palmer L.E."/>
            <person name="de la Bastide M."/>
            <person name="Spiegel L."/>
            <person name="Nascimento L."/>
            <person name="Zutavern T."/>
            <person name="O'Shaughnessy A."/>
            <person name="Dike S."/>
            <person name="Dedhia N."/>
            <person name="Preston R."/>
            <person name="Balija V."/>
            <person name="McCombie W.R."/>
            <person name="Chow T."/>
            <person name="Chen H."/>
            <person name="Chung M."/>
            <person name="Chen C."/>
            <person name="Shaw J."/>
            <person name="Wu H."/>
            <person name="Hsiao K."/>
            <person name="Chao Y."/>
            <person name="Chu M."/>
            <person name="Cheng C."/>
            <person name="Hour A."/>
            <person name="Lee P."/>
            <person name="Lin S."/>
            <person name="Lin Y."/>
            <person name="Liou J."/>
            <person name="Liu S."/>
            <person name="Hsing Y."/>
            <person name="Raghuvanshi S."/>
            <person name="Mohanty A."/>
            <person name="Bharti A.K."/>
            <person name="Gaur A."/>
            <person name="Gupta V."/>
            <person name="Kumar D."/>
            <person name="Ravi V."/>
            <person name="Vij S."/>
            <person name="Kapur A."/>
            <person name="Khurana P."/>
            <person name="Khurana P."/>
            <person name="Khurana J.P."/>
            <person name="Tyagi A.K."/>
            <person name="Gaikwad K."/>
            <person name="Singh A."/>
            <person name="Dalal V."/>
            <person name="Srivastava S."/>
            <person name="Dixit A."/>
            <person name="Pal A.K."/>
            <person name="Ghazi I.A."/>
            <person name="Yadav M."/>
            <person name="Pandit A."/>
            <person name="Bhargava A."/>
            <person name="Sureshbabu K."/>
            <person name="Batra K."/>
            <person name="Sharma T.R."/>
            <person name="Mohapatra T."/>
            <person name="Singh N.K."/>
            <person name="Messing J."/>
            <person name="Nelson A.B."/>
            <person name="Fuks G."/>
            <person name="Kavchok S."/>
            <person name="Keizer G."/>
            <person name="Linton E."/>
            <person name="Llaca V."/>
            <person name="Song R."/>
            <person name="Tanyolac B."/>
            <person name="Young S."/>
            <person name="Ho-Il K."/>
            <person name="Hahn J.H."/>
            <person name="Sangsakoo G."/>
            <person name="Vanavichit A."/>
            <person name="de Mattos Luiz.A.T."/>
            <person name="Zimmer P.D."/>
            <person name="Malone G."/>
            <person name="Dellagostin O."/>
            <person name="de Oliveira A.C."/>
            <person name="Bevan M."/>
            <person name="Bancroft I."/>
            <person name="Minx P."/>
            <person name="Cordum H."/>
            <person name="Wilson R."/>
            <person name="Cheng Z."/>
            <person name="Jin W."/>
            <person name="Jiang J."/>
            <person name="Leong S.A."/>
            <person name="Iwama H."/>
            <person name="Gojobori T."/>
            <person name="Itoh T."/>
            <person name="Niimura Y."/>
            <person name="Fujii Y."/>
            <person name="Habara T."/>
            <person name="Sakai H."/>
            <person name="Sato Y."/>
            <person name="Wilson G."/>
            <person name="Kumar K."/>
            <person name="McCouch S."/>
            <person name="Juretic N."/>
            <person name="Hoen D."/>
            <person name="Wright S."/>
            <person name="Bruskiewich R."/>
            <person name="Bureau T."/>
            <person name="Miyao A."/>
            <person name="Hirochika H."/>
            <person name="Nishikawa T."/>
            <person name="Kadowaki K."/>
            <person name="Sugiura M."/>
            <person name="Burr B."/>
            <person name="Sasaki T."/>
        </authorList>
    </citation>
    <scope>NUCLEOTIDE SEQUENCE [LARGE SCALE GENOMIC DNA]</scope>
    <source>
        <strain evidence="2">cv. Nipponbare</strain>
    </source>
</reference>
<reference evidence="1 2" key="2">
    <citation type="journal article" date="2013" name="Plant Cell Physiol.">
        <title>Rice Annotation Project Database (RAP-DB): an integrative and interactive database for rice genomics.</title>
        <authorList>
            <person name="Sakai H."/>
            <person name="Lee S.S."/>
            <person name="Tanaka T."/>
            <person name="Numa H."/>
            <person name="Kim J."/>
            <person name="Kawahara Y."/>
            <person name="Wakimoto H."/>
            <person name="Yang C.C."/>
            <person name="Iwamoto M."/>
            <person name="Abe T."/>
            <person name="Yamada Y."/>
            <person name="Muto A."/>
            <person name="Inokuchi H."/>
            <person name="Ikemura T."/>
            <person name="Matsumoto T."/>
            <person name="Sasaki T."/>
            <person name="Itoh T."/>
        </authorList>
    </citation>
    <scope>NUCLEOTIDE SEQUENCE [LARGE SCALE GENOMIC DNA]</scope>
    <source>
        <strain evidence="2">cv. Nipponbare</strain>
    </source>
</reference>
<name>A0A0P0XSB7_ORYSJ</name>
<reference evidence="1 2" key="3">
    <citation type="journal article" date="2013" name="Rice">
        <title>Improvement of the Oryza sativa Nipponbare reference genome using next generation sequence and optical map data.</title>
        <authorList>
            <person name="Kawahara Y."/>
            <person name="de la Bastide M."/>
            <person name="Hamilton J.P."/>
            <person name="Kanamori H."/>
            <person name="McCombie W.R."/>
            <person name="Ouyang S."/>
            <person name="Schwartz D.C."/>
            <person name="Tanaka T."/>
            <person name="Wu J."/>
            <person name="Zhou S."/>
            <person name="Childs K.L."/>
            <person name="Davidson R.M."/>
            <person name="Lin H."/>
            <person name="Quesada-Ocampo L."/>
            <person name="Vaillancourt B."/>
            <person name="Sakai H."/>
            <person name="Lee S.S."/>
            <person name="Kim J."/>
            <person name="Numa H."/>
            <person name="Itoh T."/>
            <person name="Buell C.R."/>
            <person name="Matsumoto T."/>
        </authorList>
    </citation>
    <scope>NUCLEOTIDE SEQUENCE [LARGE SCALE GENOMIC DNA]</scope>
    <source>
        <strain evidence="2">cv. Nipponbare</strain>
    </source>
</reference>
<gene>
    <name evidence="1" type="ordered locus">Os10g0126300</name>
    <name evidence="1" type="ORF">OSNPB_100126300</name>
</gene>
<keyword evidence="2" id="KW-1185">Reference proteome</keyword>
<dbReference type="InParanoid" id="A0A0P0XSB7"/>
<sequence>MPFSASRSPPSSPPSPVHLPLRVIASSALAALCPIRLLYLQRPVAAAAYVLGASARTADPHDVLLVWQSGGGEADDATSPSS</sequence>
<dbReference type="EMBL" id="AP014966">
    <property type="protein sequence ID" value="BAT09723.1"/>
    <property type="molecule type" value="Genomic_DNA"/>
</dbReference>
<evidence type="ECO:0000313" key="2">
    <source>
        <dbReference type="Proteomes" id="UP000059680"/>
    </source>
</evidence>
<dbReference type="AlphaFoldDB" id="A0A0P0XSB7"/>
<protein>
    <submittedName>
        <fullName evidence="1">Os10g0126300 protein</fullName>
    </submittedName>
</protein>
<evidence type="ECO:0000313" key="1">
    <source>
        <dbReference type="EMBL" id="BAT09723.1"/>
    </source>
</evidence>
<dbReference type="Proteomes" id="UP000059680">
    <property type="component" value="Chromosome 10"/>
</dbReference>
<dbReference type="PaxDb" id="39947-A0A0P0XSB7"/>
<proteinExistence type="predicted"/>
<organism evidence="1 2">
    <name type="scientific">Oryza sativa subsp. japonica</name>
    <name type="common">Rice</name>
    <dbReference type="NCBI Taxonomy" id="39947"/>
    <lineage>
        <taxon>Eukaryota</taxon>
        <taxon>Viridiplantae</taxon>
        <taxon>Streptophyta</taxon>
        <taxon>Embryophyta</taxon>
        <taxon>Tracheophyta</taxon>
        <taxon>Spermatophyta</taxon>
        <taxon>Magnoliopsida</taxon>
        <taxon>Liliopsida</taxon>
        <taxon>Poales</taxon>
        <taxon>Poaceae</taxon>
        <taxon>BOP clade</taxon>
        <taxon>Oryzoideae</taxon>
        <taxon>Oryzeae</taxon>
        <taxon>Oryzinae</taxon>
        <taxon>Oryza</taxon>
        <taxon>Oryza sativa</taxon>
    </lineage>
</organism>
<accession>A0A0P0XSB7</accession>